<dbReference type="GO" id="GO:0008658">
    <property type="term" value="F:penicillin binding"/>
    <property type="evidence" value="ECO:0007669"/>
    <property type="project" value="InterPro"/>
</dbReference>
<proteinExistence type="inferred from homology"/>
<dbReference type="AlphaFoldDB" id="A0A3S9PV43"/>
<dbReference type="Gene3D" id="3.40.710.10">
    <property type="entry name" value="DD-peptidase/beta-lactamase superfamily"/>
    <property type="match status" value="1"/>
</dbReference>
<dbReference type="InterPro" id="IPR050515">
    <property type="entry name" value="Beta-lactam/transpept"/>
</dbReference>
<dbReference type="SUPFAM" id="SSF56601">
    <property type="entry name" value="beta-lactamase/transpeptidase-like"/>
    <property type="match status" value="1"/>
</dbReference>
<accession>A0A3S9PV43</accession>
<dbReference type="InterPro" id="IPR012338">
    <property type="entry name" value="Beta-lactam/transpept-like"/>
</dbReference>
<reference evidence="6 7" key="1">
    <citation type="submission" date="2018-12" db="EMBL/GenBank/DDBJ databases">
        <title>Complete genome sequence of Flaviflexus sp. H23T48.</title>
        <authorList>
            <person name="Bae J.-W."/>
            <person name="Lee J.-Y."/>
        </authorList>
    </citation>
    <scope>NUCLEOTIDE SEQUENCE [LARGE SCALE GENOMIC DNA]</scope>
    <source>
        <strain evidence="6 7">H23T48</strain>
    </source>
</reference>
<dbReference type="OrthoDB" id="9789078at2"/>
<dbReference type="InterPro" id="IPR001460">
    <property type="entry name" value="PCN-bd_Tpept"/>
</dbReference>
<evidence type="ECO:0000313" key="7">
    <source>
        <dbReference type="Proteomes" id="UP000280344"/>
    </source>
</evidence>
<dbReference type="InterPro" id="IPR036138">
    <property type="entry name" value="PBP_dimer_sf"/>
</dbReference>
<dbReference type="Gene3D" id="3.30.450.330">
    <property type="match status" value="1"/>
</dbReference>
<evidence type="ECO:0000259" key="5">
    <source>
        <dbReference type="Pfam" id="PF03717"/>
    </source>
</evidence>
<dbReference type="PANTHER" id="PTHR30627:SF1">
    <property type="entry name" value="PEPTIDOGLYCAN D,D-TRANSPEPTIDASE FTSI"/>
    <property type="match status" value="1"/>
</dbReference>
<dbReference type="Pfam" id="PF00905">
    <property type="entry name" value="Transpeptidase"/>
    <property type="match status" value="1"/>
</dbReference>
<protein>
    <submittedName>
        <fullName evidence="6">Penicillin-binding protein 2</fullName>
    </submittedName>
</protein>
<feature type="domain" description="Penicillin-binding protein transpeptidase" evidence="4">
    <location>
        <begin position="285"/>
        <end position="587"/>
    </location>
</feature>
<keyword evidence="7" id="KW-1185">Reference proteome</keyword>
<evidence type="ECO:0000313" key="6">
    <source>
        <dbReference type="EMBL" id="AZQ76215.1"/>
    </source>
</evidence>
<dbReference type="EMBL" id="CP034593">
    <property type="protein sequence ID" value="AZQ76215.1"/>
    <property type="molecule type" value="Genomic_DNA"/>
</dbReference>
<keyword evidence="3" id="KW-0472">Membrane</keyword>
<comment type="subcellular location">
    <subcellularLocation>
        <location evidence="1">Membrane</location>
    </subcellularLocation>
</comment>
<organism evidence="6 7">
    <name type="scientific">Flaviflexus ciconiae</name>
    <dbReference type="NCBI Taxonomy" id="2496867"/>
    <lineage>
        <taxon>Bacteria</taxon>
        <taxon>Bacillati</taxon>
        <taxon>Actinomycetota</taxon>
        <taxon>Actinomycetes</taxon>
        <taxon>Actinomycetales</taxon>
        <taxon>Actinomycetaceae</taxon>
        <taxon>Flaviflexus</taxon>
    </lineage>
</organism>
<dbReference type="GO" id="GO:0071555">
    <property type="term" value="P:cell wall organization"/>
    <property type="evidence" value="ECO:0007669"/>
    <property type="project" value="TreeGrafter"/>
</dbReference>
<dbReference type="InterPro" id="IPR005311">
    <property type="entry name" value="PBP_dimer"/>
</dbReference>
<sequence length="636" mass="68578">MADVSTTSKPKRRSPLRRLRERLSVKNSFVSRLKPIVGIFLVGVILLSVRLVDLQVVRADTLSETAVQHRSRTYTLPAERGQILDANGNVLAVSRERYNVAVNQNLIEEYVRRDEEGNVIGRGAPAAAAVLSPILDIEEPRLAGILYGGEKKSTWRYIARDISPEVWRQINSYGIPGIEPEQFMRREYPNNRVGASTLGFLGEDDAGNIGGQAGIERTMDDVLTGEDGSLTVEISRSGAVIPTGRTIEEPATHGASVTLTSDVDLQYALDETLQRSVEEQGAEWGSAIAIEVATGRVLALSDTHTFDPENPDAGGSIGSRAVQTPVEPGSSGKLMTFAMTLDQDAVTPLTLFPVSSTITMPNGETIRDNDPHPSENMTVAGILAKSYNTGLIQIGDTISDETRYDYMKAFGIGERTGIELPAESPGILSHYTTWGDRTRYTTMFGQAYALTTAQLGQMVATIGNDGVRNDLHIIDSITYADGTVEPTIVDDPVQVLDPETSEEMLGLMQAVTESGSTGYYARIPGYNVAGKTGTAQMADETGQLNDRVGTFAGLIPAEDPQIAIAVVVYNGNGPGYGSETAAPVFGEFGAFAVRHLGIPPSTTPLVQYPWTETELNYAEGEGLLTEGGTYREYTDR</sequence>
<dbReference type="Proteomes" id="UP000280344">
    <property type="component" value="Chromosome"/>
</dbReference>
<dbReference type="Gene3D" id="3.90.1310.10">
    <property type="entry name" value="Penicillin-binding protein 2a (Domain 2)"/>
    <property type="match status" value="1"/>
</dbReference>
<name>A0A3S9PV43_9ACTO</name>
<evidence type="ECO:0000256" key="1">
    <source>
        <dbReference type="ARBA" id="ARBA00004370"/>
    </source>
</evidence>
<gene>
    <name evidence="6" type="ORF">EJ997_01570</name>
</gene>
<dbReference type="Pfam" id="PF03717">
    <property type="entry name" value="PBP_dimer"/>
    <property type="match status" value="1"/>
</dbReference>
<dbReference type="KEGG" id="flh:EJ997_01570"/>
<dbReference type="PANTHER" id="PTHR30627">
    <property type="entry name" value="PEPTIDOGLYCAN D,D-TRANSPEPTIDASE"/>
    <property type="match status" value="1"/>
</dbReference>
<evidence type="ECO:0000256" key="2">
    <source>
        <dbReference type="ARBA" id="ARBA00007171"/>
    </source>
</evidence>
<dbReference type="GO" id="GO:0005886">
    <property type="term" value="C:plasma membrane"/>
    <property type="evidence" value="ECO:0007669"/>
    <property type="project" value="TreeGrafter"/>
</dbReference>
<feature type="domain" description="Penicillin-binding protein dimerisation" evidence="5">
    <location>
        <begin position="76"/>
        <end position="243"/>
    </location>
</feature>
<dbReference type="SUPFAM" id="SSF56519">
    <property type="entry name" value="Penicillin binding protein dimerisation domain"/>
    <property type="match status" value="1"/>
</dbReference>
<evidence type="ECO:0000259" key="4">
    <source>
        <dbReference type="Pfam" id="PF00905"/>
    </source>
</evidence>
<evidence type="ECO:0000256" key="3">
    <source>
        <dbReference type="ARBA" id="ARBA00023136"/>
    </source>
</evidence>
<comment type="similarity">
    <text evidence="2">Belongs to the transpeptidase family.</text>
</comment>